<feature type="binding site" evidence="7">
    <location>
        <position position="123"/>
    </location>
    <ligand>
        <name>Zn(2+)</name>
        <dbReference type="ChEBI" id="CHEBI:29105"/>
        <note>catalytic</note>
    </ligand>
</feature>
<reference evidence="8 9" key="1">
    <citation type="journal article" date="2018" name="Int. J. Syst. Evol. Microbiol.">
        <title>Uliginosibacterium sediminicola sp. nov., isolated from freshwater sediment.</title>
        <authorList>
            <person name="Hwang W.M."/>
            <person name="Kim S.M."/>
            <person name="Kang K."/>
            <person name="Ahn T.Y."/>
        </authorList>
    </citation>
    <scope>NUCLEOTIDE SEQUENCE [LARGE SCALE GENOMIC DNA]</scope>
    <source>
        <strain evidence="8 9">M1-21</strain>
    </source>
</reference>
<dbReference type="EC" id="3.1.-.-" evidence="7"/>
<sequence>MPRQSPAARLDLNVQYALADKTGLPSRSQLRQWIRAVGNGPGNITVRFVDEEEGRTLNNSWRAKDYATNVLSFPYETLPVLSGDLVLCWAVVVREAAEQGKSVEAHCAHLIVHGILHLCGHDHEDAEQAAEMEGIEQDVMAKLGYPDPYQ</sequence>
<comment type="similarity">
    <text evidence="1 7">Belongs to the endoribonuclease YbeY family.</text>
</comment>
<evidence type="ECO:0000256" key="3">
    <source>
        <dbReference type="ARBA" id="ARBA00022723"/>
    </source>
</evidence>
<keyword evidence="9" id="KW-1185">Reference proteome</keyword>
<dbReference type="EMBL" id="JBDIVE010000003">
    <property type="protein sequence ID" value="MEN3068350.1"/>
    <property type="molecule type" value="Genomic_DNA"/>
</dbReference>
<proteinExistence type="inferred from homology"/>
<name>A0ABU9YXE6_9RHOO</name>
<keyword evidence="7" id="KW-0963">Cytoplasm</keyword>
<keyword evidence="4 7" id="KW-0255">Endonuclease</keyword>
<feature type="binding site" evidence="7">
    <location>
        <position position="117"/>
    </location>
    <ligand>
        <name>Zn(2+)</name>
        <dbReference type="ChEBI" id="CHEBI:29105"/>
        <note>catalytic</note>
    </ligand>
</feature>
<dbReference type="NCBIfam" id="TIGR00043">
    <property type="entry name" value="rRNA maturation RNase YbeY"/>
    <property type="match status" value="1"/>
</dbReference>
<comment type="cofactor">
    <cofactor evidence="7">
        <name>Zn(2+)</name>
        <dbReference type="ChEBI" id="CHEBI:29105"/>
    </cofactor>
    <text evidence="7">Binds 1 zinc ion.</text>
</comment>
<keyword evidence="3 7" id="KW-0479">Metal-binding</keyword>
<keyword evidence="6 7" id="KW-0862">Zinc</keyword>
<dbReference type="PANTHER" id="PTHR46986:SF1">
    <property type="entry name" value="ENDORIBONUCLEASE YBEY, CHLOROPLASTIC"/>
    <property type="match status" value="1"/>
</dbReference>
<keyword evidence="2 7" id="KW-0540">Nuclease</keyword>
<protein>
    <recommendedName>
        <fullName evidence="7">Endoribonuclease YbeY</fullName>
        <ecNumber evidence="7">3.1.-.-</ecNumber>
    </recommendedName>
</protein>
<keyword evidence="5 7" id="KW-0378">Hydrolase</keyword>
<organism evidence="8 9">
    <name type="scientific">Uliginosibacterium sediminicola</name>
    <dbReference type="NCBI Taxonomy" id="2024550"/>
    <lineage>
        <taxon>Bacteria</taxon>
        <taxon>Pseudomonadati</taxon>
        <taxon>Pseudomonadota</taxon>
        <taxon>Betaproteobacteria</taxon>
        <taxon>Rhodocyclales</taxon>
        <taxon>Zoogloeaceae</taxon>
        <taxon>Uliginosibacterium</taxon>
    </lineage>
</organism>
<dbReference type="InterPro" id="IPR023091">
    <property type="entry name" value="MetalPrtase_cat_dom_sf_prd"/>
</dbReference>
<dbReference type="HAMAP" id="MF_00009">
    <property type="entry name" value="Endoribonucl_YbeY"/>
    <property type="match status" value="1"/>
</dbReference>
<feature type="binding site" evidence="7">
    <location>
        <position position="113"/>
    </location>
    <ligand>
        <name>Zn(2+)</name>
        <dbReference type="ChEBI" id="CHEBI:29105"/>
        <note>catalytic</note>
    </ligand>
</feature>
<evidence type="ECO:0000256" key="2">
    <source>
        <dbReference type="ARBA" id="ARBA00022722"/>
    </source>
</evidence>
<evidence type="ECO:0000256" key="6">
    <source>
        <dbReference type="ARBA" id="ARBA00022833"/>
    </source>
</evidence>
<evidence type="ECO:0000256" key="1">
    <source>
        <dbReference type="ARBA" id="ARBA00010875"/>
    </source>
</evidence>
<dbReference type="SUPFAM" id="SSF55486">
    <property type="entry name" value="Metalloproteases ('zincins'), catalytic domain"/>
    <property type="match status" value="1"/>
</dbReference>
<keyword evidence="7" id="KW-0698">rRNA processing</keyword>
<evidence type="ECO:0000256" key="7">
    <source>
        <dbReference type="HAMAP-Rule" id="MF_00009"/>
    </source>
</evidence>
<dbReference type="RefSeq" id="WP_345919119.1">
    <property type="nucleotide sequence ID" value="NZ_JBDIVE010000003.1"/>
</dbReference>
<dbReference type="Pfam" id="PF02130">
    <property type="entry name" value="YbeY"/>
    <property type="match status" value="1"/>
</dbReference>
<keyword evidence="7" id="KW-0690">Ribosome biogenesis</keyword>
<dbReference type="Proteomes" id="UP001410394">
    <property type="component" value="Unassembled WGS sequence"/>
</dbReference>
<comment type="subcellular location">
    <subcellularLocation>
        <location evidence="7">Cytoplasm</location>
    </subcellularLocation>
</comment>
<accession>A0ABU9YXE6</accession>
<comment type="caution">
    <text evidence="8">The sequence shown here is derived from an EMBL/GenBank/DDBJ whole genome shotgun (WGS) entry which is preliminary data.</text>
</comment>
<evidence type="ECO:0000256" key="5">
    <source>
        <dbReference type="ARBA" id="ARBA00022801"/>
    </source>
</evidence>
<gene>
    <name evidence="7 8" type="primary">ybeY</name>
    <name evidence="8" type="ORF">ABDB84_07655</name>
</gene>
<dbReference type="PANTHER" id="PTHR46986">
    <property type="entry name" value="ENDORIBONUCLEASE YBEY, CHLOROPLASTIC"/>
    <property type="match status" value="1"/>
</dbReference>
<evidence type="ECO:0000256" key="4">
    <source>
        <dbReference type="ARBA" id="ARBA00022759"/>
    </source>
</evidence>
<comment type="function">
    <text evidence="7">Single strand-specific metallo-endoribonuclease involved in late-stage 70S ribosome quality control and in maturation of the 3' terminus of the 16S rRNA.</text>
</comment>
<evidence type="ECO:0000313" key="9">
    <source>
        <dbReference type="Proteomes" id="UP001410394"/>
    </source>
</evidence>
<evidence type="ECO:0000313" key="8">
    <source>
        <dbReference type="EMBL" id="MEN3068350.1"/>
    </source>
</evidence>
<dbReference type="InterPro" id="IPR002036">
    <property type="entry name" value="YbeY"/>
</dbReference>
<dbReference type="Gene3D" id="3.40.390.30">
    <property type="entry name" value="Metalloproteases ('zincins'), catalytic domain"/>
    <property type="match status" value="1"/>
</dbReference>